<evidence type="ECO:0000313" key="6">
    <source>
        <dbReference type="Proteomes" id="UP000192335"/>
    </source>
</evidence>
<organism evidence="3 6">
    <name type="scientific">Mycobacterium persicum</name>
    <dbReference type="NCBI Taxonomy" id="1487726"/>
    <lineage>
        <taxon>Bacteria</taxon>
        <taxon>Bacillati</taxon>
        <taxon>Actinomycetota</taxon>
        <taxon>Actinomycetes</taxon>
        <taxon>Mycobacteriales</taxon>
        <taxon>Mycobacteriaceae</taxon>
        <taxon>Mycobacterium</taxon>
    </lineage>
</organism>
<dbReference type="PROSITE" id="PS00622">
    <property type="entry name" value="HTH_LUXR_1"/>
    <property type="match status" value="1"/>
</dbReference>
<dbReference type="EMBL" id="UPHL01000149">
    <property type="protein sequence ID" value="VAZ86254.1"/>
    <property type="molecule type" value="Genomic_DNA"/>
</dbReference>
<dbReference type="InterPro" id="IPR000792">
    <property type="entry name" value="Tscrpt_reg_LuxR_C"/>
</dbReference>
<evidence type="ECO:0000313" key="4">
    <source>
        <dbReference type="EMBL" id="VAZ86254.1"/>
    </source>
</evidence>
<comment type="caution">
    <text evidence="3">The sequence shown here is derived from an EMBL/GenBank/DDBJ whole genome shotgun (WGS) entry which is preliminary data.</text>
</comment>
<reference evidence="3 6" key="1">
    <citation type="submission" date="2017-02" db="EMBL/GenBank/DDBJ databases">
        <title>Mycobacterium kansasii genomes.</title>
        <authorList>
            <person name="Borowka P."/>
            <person name="Strapagiel D."/>
            <person name="Marciniak B."/>
            <person name="Lach J."/>
            <person name="Bakula Z."/>
            <person name="Van Ingen J."/>
            <person name="Safianowska A."/>
            <person name="Brzostek A."/>
            <person name="Dziadek J."/>
            <person name="Jagielski T."/>
        </authorList>
    </citation>
    <scope>NUCLEOTIDE SEQUENCE [LARGE SCALE GENOMIC DNA]</scope>
    <source>
        <strain evidence="3 6">12MK</strain>
    </source>
</reference>
<sequence length="365" mass="39949">MVTIADFSRLVAGVYTAAASPQHWQPAIRDIHRAMGGTGGSMLLGDGSVWSFQDSTLPASALESYAKHYYQLDYVLAALQKGPVGVVRTGPEIIFRNRNREFYAGWMRPNELEDGLFVRLTGGPTPTCFLVVSPTRSFDTSERIQLMSGLVPHLHQAVCTQDKLRALTRNAVDLAGALDTVRHGIVVVTIENVVVNLNSAAEHILRGADGLCMRSGRITATCAQAERELHLAIHNALTGDRCAVRTGRSLTCVRHSGKRPYVIHVLPAHRRDGDEPVGRPTALVLIIDPEDEPEPPAALLRRLYHLTRAEADVALQMVHGADAKQISDELSVSVTTVRTHLQHVFEKTDTHRQAELVRVLLGLGP</sequence>
<dbReference type="InterPro" id="IPR036388">
    <property type="entry name" value="WH-like_DNA-bd_sf"/>
</dbReference>
<keyword evidence="7" id="KW-1185">Reference proteome</keyword>
<proteinExistence type="predicted"/>
<dbReference type="GO" id="GO:0006355">
    <property type="term" value="P:regulation of DNA-templated transcription"/>
    <property type="evidence" value="ECO:0007669"/>
    <property type="project" value="InterPro"/>
</dbReference>
<feature type="domain" description="HTH luxR-type" evidence="2">
    <location>
        <begin position="299"/>
        <end position="364"/>
    </location>
</feature>
<dbReference type="PANTHER" id="PTHR43214">
    <property type="entry name" value="TWO-COMPONENT RESPONSE REGULATOR"/>
    <property type="match status" value="1"/>
</dbReference>
<dbReference type="EMBL" id="MWQA01000001">
    <property type="protein sequence ID" value="ORC07236.1"/>
    <property type="molecule type" value="Genomic_DNA"/>
</dbReference>
<evidence type="ECO:0000313" key="5">
    <source>
        <dbReference type="EMBL" id="VAZ99389.1"/>
    </source>
</evidence>
<evidence type="ECO:0000259" key="2">
    <source>
        <dbReference type="PROSITE" id="PS50043"/>
    </source>
</evidence>
<gene>
    <name evidence="3" type="ORF">B4U45_12085</name>
    <name evidence="4" type="ORF">LAUMK42_05098</name>
    <name evidence="5" type="ORF">LAUMK4_04584</name>
</gene>
<dbReference type="SUPFAM" id="SSF46894">
    <property type="entry name" value="C-terminal effector domain of the bipartite response regulators"/>
    <property type="match status" value="1"/>
</dbReference>
<evidence type="ECO:0000313" key="8">
    <source>
        <dbReference type="Proteomes" id="UP000279331"/>
    </source>
</evidence>
<dbReference type="InterPro" id="IPR039420">
    <property type="entry name" value="WalR-like"/>
</dbReference>
<dbReference type="InterPro" id="IPR016032">
    <property type="entry name" value="Sig_transdc_resp-reg_C-effctor"/>
</dbReference>
<accession>A0A1X0L8W2</accession>
<keyword evidence="1" id="KW-0238">DNA-binding</keyword>
<protein>
    <submittedName>
        <fullName evidence="3">Helix-turn-helix transcriptional regulator</fullName>
    </submittedName>
</protein>
<dbReference type="EMBL" id="UPHM01000123">
    <property type="protein sequence ID" value="VAZ99389.1"/>
    <property type="molecule type" value="Genomic_DNA"/>
</dbReference>
<dbReference type="CDD" id="cd06170">
    <property type="entry name" value="LuxR_C_like"/>
    <property type="match status" value="1"/>
</dbReference>
<dbReference type="Proteomes" id="UP000192335">
    <property type="component" value="Unassembled WGS sequence"/>
</dbReference>
<dbReference type="SMART" id="SM00421">
    <property type="entry name" value="HTH_LUXR"/>
    <property type="match status" value="1"/>
</dbReference>
<dbReference type="RefSeq" id="WP_075548943.1">
    <property type="nucleotide sequence ID" value="NZ_CADEAW010000034.1"/>
</dbReference>
<evidence type="ECO:0000313" key="3">
    <source>
        <dbReference type="EMBL" id="ORC07236.1"/>
    </source>
</evidence>
<dbReference type="Proteomes" id="UP000279331">
    <property type="component" value="Unassembled WGS sequence"/>
</dbReference>
<evidence type="ECO:0000256" key="1">
    <source>
        <dbReference type="ARBA" id="ARBA00023125"/>
    </source>
</evidence>
<dbReference type="Pfam" id="PF00196">
    <property type="entry name" value="GerE"/>
    <property type="match status" value="1"/>
</dbReference>
<name>A0A1X0L8W2_9MYCO</name>
<dbReference type="GeneID" id="66598073"/>
<dbReference type="PROSITE" id="PS50043">
    <property type="entry name" value="HTH_LUXR_2"/>
    <property type="match status" value="1"/>
</dbReference>
<dbReference type="Gene3D" id="1.10.10.10">
    <property type="entry name" value="Winged helix-like DNA-binding domain superfamily/Winged helix DNA-binding domain"/>
    <property type="match status" value="1"/>
</dbReference>
<reference evidence="7 8" key="2">
    <citation type="submission" date="2018-09" db="EMBL/GenBank/DDBJ databases">
        <authorList>
            <person name="Tagini F."/>
        </authorList>
    </citation>
    <scope>NUCLEOTIDE SEQUENCE [LARGE SCALE GENOMIC DNA]</scope>
    <source>
        <strain evidence="5 7">MK4</strain>
        <strain evidence="4 8">MK42</strain>
    </source>
</reference>
<dbReference type="PRINTS" id="PR00038">
    <property type="entry name" value="HTHLUXR"/>
</dbReference>
<dbReference type="OrthoDB" id="4457864at2"/>
<evidence type="ECO:0000313" key="7">
    <source>
        <dbReference type="Proteomes" id="UP000271464"/>
    </source>
</evidence>
<dbReference type="Proteomes" id="UP000271464">
    <property type="component" value="Unassembled WGS sequence"/>
</dbReference>
<dbReference type="AlphaFoldDB" id="A0A1X0L8W2"/>
<dbReference type="GO" id="GO:0003677">
    <property type="term" value="F:DNA binding"/>
    <property type="evidence" value="ECO:0007669"/>
    <property type="project" value="UniProtKB-KW"/>
</dbReference>